<evidence type="ECO:0000256" key="3">
    <source>
        <dbReference type="ARBA" id="ARBA00018920"/>
    </source>
</evidence>
<comment type="subcellular location">
    <subcellularLocation>
        <location evidence="1">Cytoplasm</location>
    </subcellularLocation>
</comment>
<evidence type="ECO:0000256" key="5">
    <source>
        <dbReference type="ARBA" id="ARBA00023054"/>
    </source>
</evidence>
<evidence type="ECO:0000256" key="2">
    <source>
        <dbReference type="ARBA" id="ARBA00008868"/>
    </source>
</evidence>
<accession>V6M4Q8</accession>
<name>V6M4Q8_9EUKA</name>
<comment type="function">
    <text evidence="6">Regulates ciliary localization of the BBSome complex. Together with the BBSome complex, controls SMO ciliary trafficking and contributes to the sonic hedgehog (SHH) pathway regulation. May play a role in neurite outgrowth. May have tumor suppressor function.</text>
</comment>
<dbReference type="VEuPathDB" id="GiardiaDB:SS50377_23947"/>
<evidence type="ECO:0000313" key="11">
    <source>
        <dbReference type="EMBL" id="KAH0574024.1"/>
    </source>
</evidence>
<evidence type="ECO:0000256" key="1">
    <source>
        <dbReference type="ARBA" id="ARBA00004496"/>
    </source>
</evidence>
<feature type="coiled-coil region" evidence="8">
    <location>
        <begin position="127"/>
        <end position="185"/>
    </location>
</feature>
<dbReference type="InterPro" id="IPR026157">
    <property type="entry name" value="LZTFL1"/>
</dbReference>
<dbReference type="GO" id="GO:0005737">
    <property type="term" value="C:cytoplasm"/>
    <property type="evidence" value="ECO:0007669"/>
    <property type="project" value="UniProtKB-SubCell"/>
</dbReference>
<sequence>MQKPVQDVVRFFSLFFKQSLSEIQSISQDQLQELNFSGKSVFDVEEVREVLTSFASQINSLVSSDQEKISKLAGSLAMQLMSQASEQSVEIQPKITDLENEARLKMFEKGVDNQNATQFKKVDNTSLIQNEGRIKELEAQLLQKDAELAEAGQLLQAKVDAAPQYQNIVRMMKKKNEEIEELRDRLGE</sequence>
<reference evidence="10" key="2">
    <citation type="submission" date="2020-12" db="EMBL/GenBank/DDBJ databases">
        <title>New Spironucleus salmonicida genome in near-complete chromosomes.</title>
        <authorList>
            <person name="Xu F."/>
            <person name="Kurt Z."/>
            <person name="Jimenez-Gonzalez A."/>
            <person name="Astvaldsson A."/>
            <person name="Andersson J.O."/>
            <person name="Svard S.G."/>
        </authorList>
    </citation>
    <scope>NUCLEOTIDE SEQUENCE</scope>
    <source>
        <strain evidence="10">ATCC 50377</strain>
    </source>
</reference>
<dbReference type="PANTHER" id="PTHR21635:SF0">
    <property type="entry name" value="LEUCINE ZIPPER TRANSCRIPTION FACTOR-LIKE PROTEIN 1"/>
    <property type="match status" value="1"/>
</dbReference>
<proteinExistence type="inferred from homology"/>
<keyword evidence="4" id="KW-0963">Cytoplasm</keyword>
<dbReference type="VEuPathDB" id="GiardiaDB:SS50377_23960"/>
<evidence type="ECO:0000313" key="9">
    <source>
        <dbReference type="EMBL" id="EST48339.1"/>
    </source>
</evidence>
<evidence type="ECO:0000313" key="12">
    <source>
        <dbReference type="Proteomes" id="UP000018208"/>
    </source>
</evidence>
<dbReference type="AlphaFoldDB" id="V6M4Q8"/>
<dbReference type="OrthoDB" id="10257509at2759"/>
<protein>
    <recommendedName>
        <fullName evidence="3">Leucine zipper transcription factor-like protein 1</fullName>
    </recommendedName>
</protein>
<dbReference type="PANTHER" id="PTHR21635">
    <property type="entry name" value="LEUCINE ZIPPER TRANSCRIPTION FACTOR LIKE"/>
    <property type="match status" value="1"/>
</dbReference>
<evidence type="ECO:0000313" key="10">
    <source>
        <dbReference type="EMBL" id="KAH0574011.1"/>
    </source>
</evidence>
<reference evidence="9 10" key="1">
    <citation type="journal article" date="2014" name="PLoS Genet.">
        <title>The Genome of Spironucleus salmonicida Highlights a Fish Pathogen Adapted to Fluctuating Environments.</title>
        <authorList>
            <person name="Xu F."/>
            <person name="Jerlstrom-Hultqvist J."/>
            <person name="Einarsson E."/>
            <person name="Astvaldsson A."/>
            <person name="Svard S.G."/>
            <person name="Andersson J.O."/>
        </authorList>
    </citation>
    <scope>NUCLEOTIDE SEQUENCE</scope>
    <source>
        <strain evidence="10">ATCC 50377</strain>
    </source>
</reference>
<dbReference type="GO" id="GO:1903565">
    <property type="term" value="P:negative regulation of protein localization to cilium"/>
    <property type="evidence" value="ECO:0007669"/>
    <property type="project" value="TreeGrafter"/>
</dbReference>
<organism evidence="9">
    <name type="scientific">Spironucleus salmonicida</name>
    <dbReference type="NCBI Taxonomy" id="348837"/>
    <lineage>
        <taxon>Eukaryota</taxon>
        <taxon>Metamonada</taxon>
        <taxon>Diplomonadida</taxon>
        <taxon>Hexamitidae</taxon>
        <taxon>Hexamitinae</taxon>
        <taxon>Spironucleus</taxon>
    </lineage>
</organism>
<keyword evidence="12" id="KW-1185">Reference proteome</keyword>
<evidence type="ECO:0000256" key="4">
    <source>
        <dbReference type="ARBA" id="ARBA00022490"/>
    </source>
</evidence>
<evidence type="ECO:0000256" key="7">
    <source>
        <dbReference type="ARBA" id="ARBA00026004"/>
    </source>
</evidence>
<comment type="similarity">
    <text evidence="2">Belongs to the LZTFL1 family.</text>
</comment>
<evidence type="ECO:0000256" key="6">
    <source>
        <dbReference type="ARBA" id="ARBA00024898"/>
    </source>
</evidence>
<dbReference type="EMBL" id="AUWU02000004">
    <property type="protein sequence ID" value="KAH0574011.1"/>
    <property type="molecule type" value="Genomic_DNA"/>
</dbReference>
<comment type="subunit">
    <text evidence="7">Self-associates. Interacts with BBS9; the interaction mediates the association of LZTL1 with the BBsome complex and regulates BBSome ciliary trafficking.</text>
</comment>
<keyword evidence="5 8" id="KW-0175">Coiled coil</keyword>
<dbReference type="EMBL" id="KI545993">
    <property type="protein sequence ID" value="EST48339.1"/>
    <property type="molecule type" value="Genomic_DNA"/>
</dbReference>
<evidence type="ECO:0000256" key="8">
    <source>
        <dbReference type="SAM" id="Coils"/>
    </source>
</evidence>
<dbReference type="EMBL" id="AUWU02000004">
    <property type="protein sequence ID" value="KAH0574024.1"/>
    <property type="molecule type" value="Genomic_DNA"/>
</dbReference>
<gene>
    <name evidence="9" type="ORF">SS50377_11546</name>
    <name evidence="10" type="ORF">SS50377_23947</name>
    <name evidence="11" type="ORF">SS50377_23960</name>
</gene>
<dbReference type="Proteomes" id="UP000018208">
    <property type="component" value="Unassembled WGS sequence"/>
</dbReference>